<evidence type="ECO:0000256" key="2">
    <source>
        <dbReference type="ARBA" id="ARBA00023125"/>
    </source>
</evidence>
<dbReference type="GO" id="GO:0003700">
    <property type="term" value="F:DNA-binding transcription factor activity"/>
    <property type="evidence" value="ECO:0007669"/>
    <property type="project" value="InterPro"/>
</dbReference>
<dbReference type="AlphaFoldDB" id="A0A2G3PRX6"/>
<proteinExistence type="predicted"/>
<gene>
    <name evidence="5" type="ORF">CSW57_04705</name>
</gene>
<dbReference type="Pfam" id="PF07729">
    <property type="entry name" value="FCD"/>
    <property type="match status" value="1"/>
</dbReference>
<dbReference type="Proteomes" id="UP000225108">
    <property type="component" value="Unassembled WGS sequence"/>
</dbReference>
<reference evidence="5 6" key="1">
    <citation type="submission" date="2017-10" db="EMBL/GenBank/DDBJ databases">
        <title>The draft genome sequence of Williamsia sp. BULT 1.1 isolated from the semi-arid grassland soils from South Africa.</title>
        <authorList>
            <person name="Kabwe M.H."/>
            <person name="Govender N."/>
            <person name="Mutseka Lunga P."/>
            <person name="Vikram S."/>
            <person name="Makhalanyane T.P."/>
        </authorList>
    </citation>
    <scope>NUCLEOTIDE SEQUENCE [LARGE SCALE GENOMIC DNA]</scope>
    <source>
        <strain evidence="5 6">BULT 1.1</strain>
    </source>
</reference>
<dbReference type="EMBL" id="PEBD01000004">
    <property type="protein sequence ID" value="PHV68510.1"/>
    <property type="molecule type" value="Genomic_DNA"/>
</dbReference>
<comment type="caution">
    <text evidence="5">The sequence shown here is derived from an EMBL/GenBank/DDBJ whole genome shotgun (WGS) entry which is preliminary data.</text>
</comment>
<dbReference type="PANTHER" id="PTHR43537:SF45">
    <property type="entry name" value="GNTR FAMILY REGULATORY PROTEIN"/>
    <property type="match status" value="1"/>
</dbReference>
<organism evidence="5 6">
    <name type="scientific">Williamsia marianensis</name>
    <dbReference type="NCBI Taxonomy" id="85044"/>
    <lineage>
        <taxon>Bacteria</taxon>
        <taxon>Bacillati</taxon>
        <taxon>Actinomycetota</taxon>
        <taxon>Actinomycetes</taxon>
        <taxon>Mycobacteriales</taxon>
        <taxon>Nocardiaceae</taxon>
        <taxon>Williamsia</taxon>
    </lineage>
</organism>
<dbReference type="SMART" id="SM00345">
    <property type="entry name" value="HTH_GNTR"/>
    <property type="match status" value="1"/>
</dbReference>
<evidence type="ECO:0000313" key="6">
    <source>
        <dbReference type="Proteomes" id="UP000225108"/>
    </source>
</evidence>
<dbReference type="InterPro" id="IPR036388">
    <property type="entry name" value="WH-like_DNA-bd_sf"/>
</dbReference>
<feature type="domain" description="HTH gntR-type" evidence="4">
    <location>
        <begin position="24"/>
        <end position="91"/>
    </location>
</feature>
<dbReference type="Pfam" id="PF00392">
    <property type="entry name" value="GntR"/>
    <property type="match status" value="1"/>
</dbReference>
<name>A0A2G3PRX6_WILMA</name>
<evidence type="ECO:0000259" key="4">
    <source>
        <dbReference type="PROSITE" id="PS50949"/>
    </source>
</evidence>
<evidence type="ECO:0000313" key="5">
    <source>
        <dbReference type="EMBL" id="PHV68510.1"/>
    </source>
</evidence>
<dbReference type="Gene3D" id="1.20.120.530">
    <property type="entry name" value="GntR ligand-binding domain-like"/>
    <property type="match status" value="1"/>
</dbReference>
<dbReference type="InterPro" id="IPR000524">
    <property type="entry name" value="Tscrpt_reg_HTH_GntR"/>
</dbReference>
<dbReference type="SUPFAM" id="SSF48008">
    <property type="entry name" value="GntR ligand-binding domain-like"/>
    <property type="match status" value="1"/>
</dbReference>
<protein>
    <submittedName>
        <fullName evidence="5">GntR family transcriptional regulator</fullName>
    </submittedName>
</protein>
<dbReference type="Gene3D" id="1.10.10.10">
    <property type="entry name" value="Winged helix-like DNA-binding domain superfamily/Winged helix DNA-binding domain"/>
    <property type="match status" value="1"/>
</dbReference>
<keyword evidence="3" id="KW-0804">Transcription</keyword>
<sequence>MQTESGFDSVLGALEAARPEVVLTSSAERAASVLRAQVDEGRLRSGARLPEEAIARALGISRNTLREALSQLISERILERVPNRGVLIRTPTADDVRDVYRARRVIETGAIRVGAHARPHHDAMRAAVAEGREALARGDGDGVASANQHFHRAVVAQAGSARLDVEMNLLLAEMRLVFFRTGSARQFHERYVDRNGEIADLLSSGDVEAAAVAMDTYLHDAEAHLLTQFD</sequence>
<dbReference type="SUPFAM" id="SSF46785">
    <property type="entry name" value="Winged helix' DNA-binding domain"/>
    <property type="match status" value="1"/>
</dbReference>
<evidence type="ECO:0000256" key="1">
    <source>
        <dbReference type="ARBA" id="ARBA00023015"/>
    </source>
</evidence>
<keyword evidence="2" id="KW-0238">DNA-binding</keyword>
<accession>A0A2G3PRX6</accession>
<dbReference type="InterPro" id="IPR008920">
    <property type="entry name" value="TF_FadR/GntR_C"/>
</dbReference>
<dbReference type="InterPro" id="IPR036390">
    <property type="entry name" value="WH_DNA-bd_sf"/>
</dbReference>
<dbReference type="PROSITE" id="PS50949">
    <property type="entry name" value="HTH_GNTR"/>
    <property type="match status" value="1"/>
</dbReference>
<dbReference type="PANTHER" id="PTHR43537">
    <property type="entry name" value="TRANSCRIPTIONAL REGULATOR, GNTR FAMILY"/>
    <property type="match status" value="1"/>
</dbReference>
<dbReference type="SMART" id="SM00895">
    <property type="entry name" value="FCD"/>
    <property type="match status" value="1"/>
</dbReference>
<dbReference type="RefSeq" id="WP_099381634.1">
    <property type="nucleotide sequence ID" value="NZ_PEBD01000004.1"/>
</dbReference>
<dbReference type="CDD" id="cd07377">
    <property type="entry name" value="WHTH_GntR"/>
    <property type="match status" value="1"/>
</dbReference>
<dbReference type="GO" id="GO:0003677">
    <property type="term" value="F:DNA binding"/>
    <property type="evidence" value="ECO:0007669"/>
    <property type="project" value="UniProtKB-KW"/>
</dbReference>
<dbReference type="InterPro" id="IPR011711">
    <property type="entry name" value="GntR_C"/>
</dbReference>
<keyword evidence="1" id="KW-0805">Transcription regulation</keyword>
<evidence type="ECO:0000256" key="3">
    <source>
        <dbReference type="ARBA" id="ARBA00023163"/>
    </source>
</evidence>